<dbReference type="Pfam" id="PF02626">
    <property type="entry name" value="CT_A_B"/>
    <property type="match status" value="2"/>
</dbReference>
<reference evidence="6" key="2">
    <citation type="journal article" date="2023" name="Int. J. Syst. Evol. Microbiol.">
        <title>Streptomyces marispadix sp. nov., isolated from marine beach sediment of the Northern Coast of Portugal.</title>
        <authorList>
            <person name="dos Santos J.D.N."/>
            <person name="Vitorino I.R."/>
            <person name="Kallscheuer N."/>
            <person name="Srivastava A."/>
            <person name="Krautwurst S."/>
            <person name="Marz M."/>
            <person name="Jogler C."/>
            <person name="Lobo Da Cunha A."/>
            <person name="Catita J."/>
            <person name="Goncalves H."/>
            <person name="Gonzalez I."/>
            <person name="Reyes F."/>
            <person name="Lage O.M."/>
        </authorList>
    </citation>
    <scope>NUCLEOTIDE SEQUENCE</scope>
    <source>
        <strain evidence="6">M600PL45_2</strain>
    </source>
</reference>
<keyword evidence="3" id="KW-0067">ATP-binding</keyword>
<evidence type="ECO:0000256" key="3">
    <source>
        <dbReference type="ARBA" id="ARBA00022840"/>
    </source>
</evidence>
<dbReference type="SMART" id="SM00797">
    <property type="entry name" value="AHS2"/>
    <property type="match status" value="1"/>
</dbReference>
<dbReference type="SUPFAM" id="SSF50891">
    <property type="entry name" value="Cyclophilin-like"/>
    <property type="match status" value="1"/>
</dbReference>
<accession>A0ABS9SUW7</accession>
<evidence type="ECO:0000256" key="2">
    <source>
        <dbReference type="ARBA" id="ARBA00022801"/>
    </source>
</evidence>
<keyword evidence="7" id="KW-1185">Reference proteome</keyword>
<evidence type="ECO:0000256" key="1">
    <source>
        <dbReference type="ARBA" id="ARBA00022741"/>
    </source>
</evidence>
<evidence type="ECO:0000259" key="5">
    <source>
        <dbReference type="SMART" id="SM00797"/>
    </source>
</evidence>
<sequence length="343" mass="34240">MTGAGSRAAAWIEVVRAGALTTVQDLGRPGHAHLGVPRSGALDEPAHRLANRLLGNPADAATLETTVDGCAVRVTTGGATARTRARTGTTEGAAAGTTEGTAARSGTEPKTGALAGAVTEAVVTGAPCAVTVDGRPAPWGVPFRVPDGAVVEAGPAQRGLRSYVGFSGGVHAEPVLGSRATDLLSGLGPQPLRDGARLALGGGSGGADGGRVRAGAAPDAAPWVAPPRELVLPLVPGPRADWFTDGALRTLVTGDYRVSSASNRIGLRLEGPVLERAREGELPSEGIVSGALQVPPEGRPVVFLADHPVTGGYPVIGVVVQEALAAVAQAVPGTPVRFTAVSG</sequence>
<feature type="domain" description="Carboxyltransferase" evidence="5">
    <location>
        <begin position="33"/>
        <end position="342"/>
    </location>
</feature>
<dbReference type="PANTHER" id="PTHR43309">
    <property type="entry name" value="5-OXOPROLINASE SUBUNIT C"/>
    <property type="match status" value="1"/>
</dbReference>
<dbReference type="EMBL" id="JAKWJU010000002">
    <property type="protein sequence ID" value="MCH6160069.1"/>
    <property type="molecule type" value="Genomic_DNA"/>
</dbReference>
<dbReference type="InterPro" id="IPR052708">
    <property type="entry name" value="PxpC"/>
</dbReference>
<evidence type="ECO:0000256" key="4">
    <source>
        <dbReference type="SAM" id="MobiDB-lite"/>
    </source>
</evidence>
<dbReference type="Proteomes" id="UP001166784">
    <property type="component" value="Unassembled WGS sequence"/>
</dbReference>
<dbReference type="InterPro" id="IPR003778">
    <property type="entry name" value="CT_A_B"/>
</dbReference>
<dbReference type="Gene3D" id="2.40.100.10">
    <property type="entry name" value="Cyclophilin-like"/>
    <property type="match status" value="1"/>
</dbReference>
<reference evidence="6" key="1">
    <citation type="submission" date="2022-03" db="EMBL/GenBank/DDBJ databases">
        <authorList>
            <person name="Santos J.D.N."/>
            <person name="Kallscheuer N."/>
            <person name="Jogler C."/>
            <person name="Lage O.M."/>
        </authorList>
    </citation>
    <scope>NUCLEOTIDE SEQUENCE</scope>
    <source>
        <strain evidence="6">M600PL45_2</strain>
    </source>
</reference>
<keyword evidence="2" id="KW-0378">Hydrolase</keyword>
<comment type="caution">
    <text evidence="6">The sequence shown here is derived from an EMBL/GenBank/DDBJ whole genome shotgun (WGS) entry which is preliminary data.</text>
</comment>
<name>A0ABS9SUW7_9ACTN</name>
<keyword evidence="1" id="KW-0547">Nucleotide-binding</keyword>
<proteinExistence type="predicted"/>
<evidence type="ECO:0000313" key="7">
    <source>
        <dbReference type="Proteomes" id="UP001166784"/>
    </source>
</evidence>
<gene>
    <name evidence="6" type="ORF">MMA15_06430</name>
</gene>
<evidence type="ECO:0000313" key="6">
    <source>
        <dbReference type="EMBL" id="MCH6160069.1"/>
    </source>
</evidence>
<protein>
    <submittedName>
        <fullName evidence="6">Biotin-dependent carboxyltransferase family protein</fullName>
    </submittedName>
</protein>
<dbReference type="InterPro" id="IPR029000">
    <property type="entry name" value="Cyclophilin-like_dom_sf"/>
</dbReference>
<organism evidence="6 7">
    <name type="scientific">Streptomyces marispadix</name>
    <dbReference type="NCBI Taxonomy" id="2922868"/>
    <lineage>
        <taxon>Bacteria</taxon>
        <taxon>Bacillati</taxon>
        <taxon>Actinomycetota</taxon>
        <taxon>Actinomycetes</taxon>
        <taxon>Kitasatosporales</taxon>
        <taxon>Streptomycetaceae</taxon>
        <taxon>Streptomyces</taxon>
    </lineage>
</organism>
<dbReference type="PANTHER" id="PTHR43309:SF3">
    <property type="entry name" value="5-OXOPROLINASE SUBUNIT C"/>
    <property type="match status" value="1"/>
</dbReference>
<feature type="region of interest" description="Disordered" evidence="4">
    <location>
        <begin position="81"/>
        <end position="109"/>
    </location>
</feature>